<dbReference type="PANTHER" id="PTHR42828">
    <property type="entry name" value="DHBP SYNTHASE RIBB-LIKE ALPHA/BETA DOMAIN-CONTAINING PROTEIN"/>
    <property type="match status" value="1"/>
</dbReference>
<name>A0A1I1DUW3_9ACTN</name>
<dbReference type="PANTHER" id="PTHR42828:SF3">
    <property type="entry name" value="THREONYLCARBAMOYL-AMP SYNTHASE"/>
    <property type="match status" value="1"/>
</dbReference>
<dbReference type="InterPro" id="IPR017945">
    <property type="entry name" value="DHBP_synth_RibB-like_a/b_dom"/>
</dbReference>
<dbReference type="Gene3D" id="3.90.870.10">
    <property type="entry name" value="DHBP synthase"/>
    <property type="match status" value="1"/>
</dbReference>
<dbReference type="NCBIfam" id="TIGR00057">
    <property type="entry name" value="L-threonylcarbamoyladenylate synthase"/>
    <property type="match status" value="1"/>
</dbReference>
<gene>
    <name evidence="2" type="ORF">SAMN04487968_101509</name>
</gene>
<evidence type="ECO:0000313" key="2">
    <source>
        <dbReference type="EMBL" id="SFB78661.1"/>
    </source>
</evidence>
<dbReference type="GO" id="GO:0003725">
    <property type="term" value="F:double-stranded RNA binding"/>
    <property type="evidence" value="ECO:0007669"/>
    <property type="project" value="InterPro"/>
</dbReference>
<evidence type="ECO:0000313" key="3">
    <source>
        <dbReference type="Proteomes" id="UP000198832"/>
    </source>
</evidence>
<dbReference type="InterPro" id="IPR052532">
    <property type="entry name" value="SUA5_domain"/>
</dbReference>
<dbReference type="STRING" id="574651.SAMN04487968_101509"/>
<dbReference type="AlphaFoldDB" id="A0A1I1DUW3"/>
<dbReference type="InterPro" id="IPR006070">
    <property type="entry name" value="Sua5-like_dom"/>
</dbReference>
<organism evidence="2 3">
    <name type="scientific">Nocardioides terrae</name>
    <dbReference type="NCBI Taxonomy" id="574651"/>
    <lineage>
        <taxon>Bacteria</taxon>
        <taxon>Bacillati</taxon>
        <taxon>Actinomycetota</taxon>
        <taxon>Actinomycetes</taxon>
        <taxon>Propionibacteriales</taxon>
        <taxon>Nocardioidaceae</taxon>
        <taxon>Nocardioides</taxon>
    </lineage>
</organism>
<reference evidence="2 3" key="1">
    <citation type="submission" date="2016-10" db="EMBL/GenBank/DDBJ databases">
        <authorList>
            <person name="de Groot N.N."/>
        </authorList>
    </citation>
    <scope>NUCLEOTIDE SEQUENCE [LARGE SCALE GENOMIC DNA]</scope>
    <source>
        <strain evidence="2 3">CGMCC 1.7056</strain>
    </source>
</reference>
<dbReference type="PROSITE" id="PS51163">
    <property type="entry name" value="YRDC"/>
    <property type="match status" value="1"/>
</dbReference>
<dbReference type="Proteomes" id="UP000198832">
    <property type="component" value="Unassembled WGS sequence"/>
</dbReference>
<dbReference type="RefSeq" id="WP_091119738.1">
    <property type="nucleotide sequence ID" value="NZ_FOLB01000001.1"/>
</dbReference>
<evidence type="ECO:0000259" key="1">
    <source>
        <dbReference type="PROSITE" id="PS51163"/>
    </source>
</evidence>
<proteinExistence type="predicted"/>
<feature type="domain" description="YrdC-like" evidence="1">
    <location>
        <begin position="14"/>
        <end position="201"/>
    </location>
</feature>
<dbReference type="SUPFAM" id="SSF55821">
    <property type="entry name" value="YrdC/RibB"/>
    <property type="match status" value="1"/>
</dbReference>
<dbReference type="OrthoDB" id="9781656at2"/>
<dbReference type="EMBL" id="FOLB01000001">
    <property type="protein sequence ID" value="SFB78661.1"/>
    <property type="molecule type" value="Genomic_DNA"/>
</dbReference>
<protein>
    <submittedName>
        <fullName evidence="2">tRNA threonylcarbamoyl adenosine modification protein, Sua5/YciO/YrdC/YwlC family</fullName>
    </submittedName>
</protein>
<dbReference type="Pfam" id="PF01300">
    <property type="entry name" value="Sua5_yciO_yrdC"/>
    <property type="match status" value="1"/>
</dbReference>
<sequence length="208" mass="23234">MARYLDIHPDNPQQRLLQQVVDALNDDQLIAYPTDSGYALGSRIGNKDGRDRILSIRNLDDRHHFTLVCKDFSQLGQMVHVDNSAFRAIRAATPGPFTFILPAMPDVPRRLLHPKKRTVGVRIPDHTLVRALLEALGEPLLSSTLILPGETEPRTNGWDVKDTLDHLVDVVIETGEDTPAEPTTVVDWSEGYPEVLREGAGDWTRFVG</sequence>
<accession>A0A1I1DUW3</accession>
<keyword evidence="3" id="KW-1185">Reference proteome</keyword>